<evidence type="ECO:0000256" key="3">
    <source>
        <dbReference type="ARBA" id="ARBA00022448"/>
    </source>
</evidence>
<dbReference type="InterPro" id="IPR003849">
    <property type="entry name" value="Preprotein_translocase_YajC"/>
</dbReference>
<keyword evidence="4" id="KW-1003">Cell membrane</keyword>
<evidence type="ECO:0000256" key="5">
    <source>
        <dbReference type="ARBA" id="ARBA00022692"/>
    </source>
</evidence>
<evidence type="ECO:0000256" key="10">
    <source>
        <dbReference type="SAM" id="Phobius"/>
    </source>
</evidence>
<evidence type="ECO:0000313" key="11">
    <source>
        <dbReference type="EMBL" id="HJC40085.1"/>
    </source>
</evidence>
<gene>
    <name evidence="11" type="primary">yajC</name>
    <name evidence="11" type="ORF">H9701_00845</name>
</gene>
<evidence type="ECO:0000256" key="7">
    <source>
        <dbReference type="ARBA" id="ARBA00022989"/>
    </source>
</evidence>
<keyword evidence="9 10" id="KW-0472">Membrane</keyword>
<comment type="similarity">
    <text evidence="2">Belongs to the YajC family.</text>
</comment>
<reference evidence="11" key="2">
    <citation type="submission" date="2021-04" db="EMBL/GenBank/DDBJ databases">
        <authorList>
            <person name="Gilroy R."/>
        </authorList>
    </citation>
    <scope>NUCLEOTIDE SEQUENCE</scope>
    <source>
        <strain evidence="11">CHK186-1790</strain>
    </source>
</reference>
<dbReference type="Proteomes" id="UP000823882">
    <property type="component" value="Unassembled WGS sequence"/>
</dbReference>
<evidence type="ECO:0000256" key="1">
    <source>
        <dbReference type="ARBA" id="ARBA00004162"/>
    </source>
</evidence>
<dbReference type="GO" id="GO:0005886">
    <property type="term" value="C:plasma membrane"/>
    <property type="evidence" value="ECO:0007669"/>
    <property type="project" value="UniProtKB-SubCell"/>
</dbReference>
<keyword evidence="7 10" id="KW-1133">Transmembrane helix</keyword>
<evidence type="ECO:0000256" key="6">
    <source>
        <dbReference type="ARBA" id="ARBA00022927"/>
    </source>
</evidence>
<comment type="subcellular location">
    <subcellularLocation>
        <location evidence="1">Cell membrane</location>
        <topology evidence="1">Single-pass membrane protein</topology>
    </subcellularLocation>
</comment>
<keyword evidence="6" id="KW-0653">Protein transport</keyword>
<accession>A0A9D2NZB3</accession>
<name>A0A9D2NZB3_9FIRM</name>
<proteinExistence type="inferred from homology"/>
<dbReference type="PANTHER" id="PTHR33909:SF1">
    <property type="entry name" value="SEC TRANSLOCON ACCESSORY COMPLEX SUBUNIT YAJC"/>
    <property type="match status" value="1"/>
</dbReference>
<evidence type="ECO:0000256" key="9">
    <source>
        <dbReference type="ARBA" id="ARBA00023136"/>
    </source>
</evidence>
<evidence type="ECO:0000313" key="12">
    <source>
        <dbReference type="Proteomes" id="UP000823882"/>
    </source>
</evidence>
<dbReference type="NCBIfam" id="TIGR00739">
    <property type="entry name" value="yajC"/>
    <property type="match status" value="1"/>
</dbReference>
<dbReference type="EMBL" id="DWWJ01000013">
    <property type="protein sequence ID" value="HJC40085.1"/>
    <property type="molecule type" value="Genomic_DNA"/>
</dbReference>
<keyword evidence="3" id="KW-0813">Transport</keyword>
<sequence length="91" mass="10126">MMSTIAMVVIMLAIFYFMLIRPENKKKKELEKMRSELAVGDQVTTIGGIIGTICAVKEESIVIETSADRVRVEFAKWAISTKGAQTVETTK</sequence>
<dbReference type="AlphaFoldDB" id="A0A9D2NZB3"/>
<evidence type="ECO:0000256" key="4">
    <source>
        <dbReference type="ARBA" id="ARBA00022475"/>
    </source>
</evidence>
<dbReference type="GO" id="GO:0015031">
    <property type="term" value="P:protein transport"/>
    <property type="evidence" value="ECO:0007669"/>
    <property type="project" value="UniProtKB-KW"/>
</dbReference>
<feature type="transmembrane region" description="Helical" evidence="10">
    <location>
        <begin position="6"/>
        <end position="24"/>
    </location>
</feature>
<dbReference type="PANTHER" id="PTHR33909">
    <property type="entry name" value="SEC TRANSLOCON ACCESSORY COMPLEX SUBUNIT YAJC"/>
    <property type="match status" value="1"/>
</dbReference>
<dbReference type="SMART" id="SM01323">
    <property type="entry name" value="YajC"/>
    <property type="match status" value="1"/>
</dbReference>
<dbReference type="PRINTS" id="PR01853">
    <property type="entry name" value="YAJCTRNLCASE"/>
</dbReference>
<protein>
    <submittedName>
        <fullName evidence="11">Preprotein translocase subunit YajC</fullName>
    </submittedName>
</protein>
<dbReference type="Pfam" id="PF02699">
    <property type="entry name" value="YajC"/>
    <property type="match status" value="1"/>
</dbReference>
<keyword evidence="5 10" id="KW-0812">Transmembrane</keyword>
<keyword evidence="8" id="KW-0811">Translocation</keyword>
<evidence type="ECO:0000256" key="8">
    <source>
        <dbReference type="ARBA" id="ARBA00023010"/>
    </source>
</evidence>
<comment type="caution">
    <text evidence="11">The sequence shown here is derived from an EMBL/GenBank/DDBJ whole genome shotgun (WGS) entry which is preliminary data.</text>
</comment>
<reference evidence="11" key="1">
    <citation type="journal article" date="2021" name="PeerJ">
        <title>Extensive microbial diversity within the chicken gut microbiome revealed by metagenomics and culture.</title>
        <authorList>
            <person name="Gilroy R."/>
            <person name="Ravi A."/>
            <person name="Getino M."/>
            <person name="Pursley I."/>
            <person name="Horton D.L."/>
            <person name="Alikhan N.F."/>
            <person name="Baker D."/>
            <person name="Gharbi K."/>
            <person name="Hall N."/>
            <person name="Watson M."/>
            <person name="Adriaenssens E.M."/>
            <person name="Foster-Nyarko E."/>
            <person name="Jarju S."/>
            <person name="Secka A."/>
            <person name="Antonio M."/>
            <person name="Oren A."/>
            <person name="Chaudhuri R.R."/>
            <person name="La Ragione R."/>
            <person name="Hildebrand F."/>
            <person name="Pallen M.J."/>
        </authorList>
    </citation>
    <scope>NUCLEOTIDE SEQUENCE</scope>
    <source>
        <strain evidence="11">CHK186-1790</strain>
    </source>
</reference>
<organism evidence="11 12">
    <name type="scientific">Candidatus Intestinimonas pullistercoris</name>
    <dbReference type="NCBI Taxonomy" id="2838623"/>
    <lineage>
        <taxon>Bacteria</taxon>
        <taxon>Bacillati</taxon>
        <taxon>Bacillota</taxon>
        <taxon>Clostridia</taxon>
        <taxon>Eubacteriales</taxon>
        <taxon>Intestinimonas</taxon>
    </lineage>
</organism>
<evidence type="ECO:0000256" key="2">
    <source>
        <dbReference type="ARBA" id="ARBA00006742"/>
    </source>
</evidence>